<gene>
    <name evidence="1" type="ORF">AK812_SmicGene13079</name>
</gene>
<sequence length="89" mass="9728">MFIMSELKVLVEGLLALQPLERFSIDEASSHSWLDGDGTVTHTLFGSLVPFKAKDYQDPDSIFVQAQGDGAVHKDVDSALLAGIHQSWV</sequence>
<dbReference type="EMBL" id="LSRX01000223">
    <property type="protein sequence ID" value="OLQ03895.1"/>
    <property type="molecule type" value="Genomic_DNA"/>
</dbReference>
<evidence type="ECO:0000313" key="2">
    <source>
        <dbReference type="Proteomes" id="UP000186817"/>
    </source>
</evidence>
<dbReference type="Proteomes" id="UP000186817">
    <property type="component" value="Unassembled WGS sequence"/>
</dbReference>
<evidence type="ECO:0000313" key="1">
    <source>
        <dbReference type="EMBL" id="OLQ03895.1"/>
    </source>
</evidence>
<proteinExistence type="predicted"/>
<comment type="caution">
    <text evidence="1">The sequence shown here is derived from an EMBL/GenBank/DDBJ whole genome shotgun (WGS) entry which is preliminary data.</text>
</comment>
<organism evidence="1 2">
    <name type="scientific">Symbiodinium microadriaticum</name>
    <name type="common">Dinoflagellate</name>
    <name type="synonym">Zooxanthella microadriatica</name>
    <dbReference type="NCBI Taxonomy" id="2951"/>
    <lineage>
        <taxon>Eukaryota</taxon>
        <taxon>Sar</taxon>
        <taxon>Alveolata</taxon>
        <taxon>Dinophyceae</taxon>
        <taxon>Suessiales</taxon>
        <taxon>Symbiodiniaceae</taxon>
        <taxon>Symbiodinium</taxon>
    </lineage>
</organism>
<dbReference type="OrthoDB" id="10452497at2759"/>
<keyword evidence="2" id="KW-1185">Reference proteome</keyword>
<dbReference type="AlphaFoldDB" id="A0A1Q9E8Z9"/>
<accession>A0A1Q9E8Z9</accession>
<reference evidence="1 2" key="1">
    <citation type="submission" date="2016-02" db="EMBL/GenBank/DDBJ databases">
        <title>Genome analysis of coral dinoflagellate symbionts highlights evolutionary adaptations to a symbiotic lifestyle.</title>
        <authorList>
            <person name="Aranda M."/>
            <person name="Li Y."/>
            <person name="Liew Y.J."/>
            <person name="Baumgarten S."/>
            <person name="Simakov O."/>
            <person name="Wilson M."/>
            <person name="Piel J."/>
            <person name="Ashoor H."/>
            <person name="Bougouffa S."/>
            <person name="Bajic V.B."/>
            <person name="Ryu T."/>
            <person name="Ravasi T."/>
            <person name="Bayer T."/>
            <person name="Micklem G."/>
            <person name="Kim H."/>
            <person name="Bhak J."/>
            <person name="Lajeunesse T.C."/>
            <person name="Voolstra C.R."/>
        </authorList>
    </citation>
    <scope>NUCLEOTIDE SEQUENCE [LARGE SCALE GENOMIC DNA]</scope>
    <source>
        <strain evidence="1 2">CCMP2467</strain>
    </source>
</reference>
<protein>
    <submittedName>
        <fullName evidence="1">Uncharacterized protein</fullName>
    </submittedName>
</protein>
<name>A0A1Q9E8Z9_SYMMI</name>